<reference evidence="2 3" key="1">
    <citation type="submission" date="2014-04" db="EMBL/GenBank/DDBJ databases">
        <title>Evolutionary Origins and Diversification of the Mycorrhizal Mutualists.</title>
        <authorList>
            <consortium name="DOE Joint Genome Institute"/>
            <consortium name="Mycorrhizal Genomics Consortium"/>
            <person name="Kohler A."/>
            <person name="Kuo A."/>
            <person name="Nagy L.G."/>
            <person name="Floudas D."/>
            <person name="Copeland A."/>
            <person name="Barry K.W."/>
            <person name="Cichocki N."/>
            <person name="Veneault-Fourrey C."/>
            <person name="LaButti K."/>
            <person name="Lindquist E.A."/>
            <person name="Lipzen A."/>
            <person name="Lundell T."/>
            <person name="Morin E."/>
            <person name="Murat C."/>
            <person name="Riley R."/>
            <person name="Ohm R."/>
            <person name="Sun H."/>
            <person name="Tunlid A."/>
            <person name="Henrissat B."/>
            <person name="Grigoriev I.V."/>
            <person name="Hibbett D.S."/>
            <person name="Martin F."/>
        </authorList>
    </citation>
    <scope>NUCLEOTIDE SEQUENCE [LARGE SCALE GENOMIC DNA]</scope>
    <source>
        <strain evidence="2 3">MD-312</strain>
    </source>
</reference>
<accession>A0A0C9V9B4</accession>
<feature type="region of interest" description="Disordered" evidence="1">
    <location>
        <begin position="1"/>
        <end position="72"/>
    </location>
</feature>
<dbReference type="EMBL" id="KN839856">
    <property type="protein sequence ID" value="KIJ62264.1"/>
    <property type="molecule type" value="Genomic_DNA"/>
</dbReference>
<gene>
    <name evidence="2" type="ORF">HYDPIDRAFT_49390</name>
</gene>
<organism evidence="2 3">
    <name type="scientific">Hydnomerulius pinastri MD-312</name>
    <dbReference type="NCBI Taxonomy" id="994086"/>
    <lineage>
        <taxon>Eukaryota</taxon>
        <taxon>Fungi</taxon>
        <taxon>Dikarya</taxon>
        <taxon>Basidiomycota</taxon>
        <taxon>Agaricomycotina</taxon>
        <taxon>Agaricomycetes</taxon>
        <taxon>Agaricomycetidae</taxon>
        <taxon>Boletales</taxon>
        <taxon>Boletales incertae sedis</taxon>
        <taxon>Leucogyrophana</taxon>
    </lineage>
</organism>
<evidence type="ECO:0000313" key="2">
    <source>
        <dbReference type="EMBL" id="KIJ62264.1"/>
    </source>
</evidence>
<keyword evidence="3" id="KW-1185">Reference proteome</keyword>
<protein>
    <submittedName>
        <fullName evidence="2">Uncharacterized protein</fullName>
    </submittedName>
</protein>
<sequence length="72" mass="8093">EQRFNILPHPAKSNNPGDLADPPQPGAGLNSKPEFQAYHARDPHVPSQEILNNLEAPMSREDLKKRAEELNR</sequence>
<feature type="non-terminal residue" evidence="2">
    <location>
        <position position="72"/>
    </location>
</feature>
<feature type="non-terminal residue" evidence="2">
    <location>
        <position position="1"/>
    </location>
</feature>
<name>A0A0C9V9B4_9AGAM</name>
<dbReference type="OrthoDB" id="2532734at2759"/>
<proteinExistence type="predicted"/>
<dbReference type="AlphaFoldDB" id="A0A0C9V9B4"/>
<dbReference type="HOGENOM" id="CLU_152691_1_0_1"/>
<evidence type="ECO:0000256" key="1">
    <source>
        <dbReference type="SAM" id="MobiDB-lite"/>
    </source>
</evidence>
<feature type="compositionally biased region" description="Basic and acidic residues" evidence="1">
    <location>
        <begin position="58"/>
        <end position="72"/>
    </location>
</feature>
<dbReference type="Proteomes" id="UP000053820">
    <property type="component" value="Unassembled WGS sequence"/>
</dbReference>
<evidence type="ECO:0000313" key="3">
    <source>
        <dbReference type="Proteomes" id="UP000053820"/>
    </source>
</evidence>